<sequence>MTPSTILRRHALAALARERTIALVAALFAALVLVSAYLGWSATSTVDAIYASATHWFEANGKPVPPNPVTQGSPLALLRNLTIYISLIGAFSAIVIGYRMVETDRRAGVLPLIGARPLERLDYARGKVSALALAVGGLAALAGVVGRRPSPSCLRCISQPGIGRGWPRSSHWAGCI</sequence>
<evidence type="ECO:0008006" key="4">
    <source>
        <dbReference type="Google" id="ProtNLM"/>
    </source>
</evidence>
<name>A0ABX6YYI6_9RHOB</name>
<proteinExistence type="predicted"/>
<keyword evidence="3" id="KW-1185">Reference proteome</keyword>
<evidence type="ECO:0000313" key="3">
    <source>
        <dbReference type="Proteomes" id="UP000192422"/>
    </source>
</evidence>
<feature type="transmembrane region" description="Helical" evidence="1">
    <location>
        <begin position="81"/>
        <end position="101"/>
    </location>
</feature>
<dbReference type="Proteomes" id="UP000192422">
    <property type="component" value="Chromosome"/>
</dbReference>
<organism evidence="2 3">
    <name type="scientific">Thioclava electrotropha</name>
    <dbReference type="NCBI Taxonomy" id="1549850"/>
    <lineage>
        <taxon>Bacteria</taxon>
        <taxon>Pseudomonadati</taxon>
        <taxon>Pseudomonadota</taxon>
        <taxon>Alphaproteobacteria</taxon>
        <taxon>Rhodobacterales</taxon>
        <taxon>Paracoccaceae</taxon>
        <taxon>Thioclava</taxon>
    </lineage>
</organism>
<protein>
    <recommendedName>
        <fullName evidence="4">ABC3 transporter permease protein domain-containing protein</fullName>
    </recommendedName>
</protein>
<keyword evidence="1" id="KW-1133">Transmembrane helix</keyword>
<keyword evidence="1" id="KW-0472">Membrane</keyword>
<reference evidence="2 3" key="1">
    <citation type="submission" date="2020-05" db="EMBL/GenBank/DDBJ databases">
        <title>Thioclava electrotropha strain Elox9 finished genome.</title>
        <authorList>
            <person name="Rowe A.R."/>
            <person name="Wilbanks E.G."/>
        </authorList>
    </citation>
    <scope>NUCLEOTIDE SEQUENCE [LARGE SCALE GENOMIC DNA]</scope>
    <source>
        <strain evidence="2 3">Elox9</strain>
    </source>
</reference>
<accession>A0ABX6YYI6</accession>
<dbReference type="EMBL" id="CP053562">
    <property type="protein sequence ID" value="QPZ92855.1"/>
    <property type="molecule type" value="Genomic_DNA"/>
</dbReference>
<dbReference type="RefSeq" id="WP_198453226.1">
    <property type="nucleotide sequence ID" value="NZ_CP053562.1"/>
</dbReference>
<feature type="transmembrane region" description="Helical" evidence="1">
    <location>
        <begin position="21"/>
        <end position="40"/>
    </location>
</feature>
<evidence type="ECO:0000313" key="2">
    <source>
        <dbReference type="EMBL" id="QPZ92855.1"/>
    </source>
</evidence>
<keyword evidence="1" id="KW-0812">Transmembrane</keyword>
<gene>
    <name evidence="2" type="ORF">AKL02_019430</name>
</gene>
<evidence type="ECO:0000256" key="1">
    <source>
        <dbReference type="SAM" id="Phobius"/>
    </source>
</evidence>